<evidence type="ECO:0000256" key="6">
    <source>
        <dbReference type="ARBA" id="ARBA00022741"/>
    </source>
</evidence>
<dbReference type="GO" id="GO:0016787">
    <property type="term" value="F:hydrolase activity"/>
    <property type="evidence" value="ECO:0007669"/>
    <property type="project" value="UniProtKB-KW"/>
</dbReference>
<keyword evidence="6" id="KW-0547">Nucleotide-binding</keyword>
<keyword evidence="13" id="KW-0234">DNA repair</keyword>
<evidence type="ECO:0000256" key="2">
    <source>
        <dbReference type="ARBA" id="ARBA00004286"/>
    </source>
</evidence>
<feature type="compositionally biased region" description="Low complexity" evidence="16">
    <location>
        <begin position="3000"/>
        <end position="3010"/>
    </location>
</feature>
<dbReference type="InterPro" id="IPR000330">
    <property type="entry name" value="SNF2_N"/>
</dbReference>
<dbReference type="GO" id="GO:0005524">
    <property type="term" value="F:ATP binding"/>
    <property type="evidence" value="ECO:0007669"/>
    <property type="project" value="UniProtKB-KW"/>
</dbReference>
<dbReference type="Pfam" id="PF00176">
    <property type="entry name" value="SNF2-rel_dom"/>
    <property type="match status" value="1"/>
</dbReference>
<reference evidence="22" key="1">
    <citation type="submission" date="2016-11" db="UniProtKB">
        <authorList>
            <consortium name="WormBaseParasite"/>
        </authorList>
    </citation>
    <scope>IDENTIFICATION</scope>
</reference>
<dbReference type="SMART" id="SM00487">
    <property type="entry name" value="DEXDc"/>
    <property type="match status" value="1"/>
</dbReference>
<feature type="region of interest" description="Disordered" evidence="16">
    <location>
        <begin position="275"/>
        <end position="297"/>
    </location>
</feature>
<dbReference type="SUPFAM" id="SSF52540">
    <property type="entry name" value="P-loop containing nucleoside triphosphate hydrolases"/>
    <property type="match status" value="2"/>
</dbReference>
<dbReference type="Pfam" id="PF00271">
    <property type="entry name" value="Helicase_C"/>
    <property type="match status" value="1"/>
</dbReference>
<dbReference type="EC" id="3.6.4.12" evidence="4"/>
<dbReference type="InterPro" id="IPR012337">
    <property type="entry name" value="RNaseH-like_sf"/>
</dbReference>
<keyword evidence="11" id="KW-0156">Chromatin regulator</keyword>
<feature type="region of interest" description="Disordered" evidence="16">
    <location>
        <begin position="2988"/>
        <end position="3105"/>
    </location>
</feature>
<evidence type="ECO:0000313" key="21">
    <source>
        <dbReference type="Proteomes" id="UP000095280"/>
    </source>
</evidence>
<feature type="region of interest" description="Disordered" evidence="16">
    <location>
        <begin position="793"/>
        <end position="820"/>
    </location>
</feature>
<comment type="similarity">
    <text evidence="3">Belongs to the SNF2/RAD54 helicase family.</text>
</comment>
<evidence type="ECO:0000256" key="15">
    <source>
        <dbReference type="ARBA" id="ARBA00048432"/>
    </source>
</evidence>
<dbReference type="InterPro" id="IPR049730">
    <property type="entry name" value="SNF2/RAD54-like_C"/>
</dbReference>
<dbReference type="PROSITE" id="PS51192">
    <property type="entry name" value="HELICASE_ATP_BIND_1"/>
    <property type="match status" value="1"/>
</dbReference>
<feature type="compositionally biased region" description="Basic residues" evidence="16">
    <location>
        <begin position="1330"/>
        <end position="1339"/>
    </location>
</feature>
<dbReference type="GO" id="GO:0006325">
    <property type="term" value="P:chromatin organization"/>
    <property type="evidence" value="ECO:0007669"/>
    <property type="project" value="UniProtKB-KW"/>
</dbReference>
<dbReference type="InterPro" id="IPR003892">
    <property type="entry name" value="CUE"/>
</dbReference>
<comment type="subcellular location">
    <subcellularLocation>
        <location evidence="2">Chromosome</location>
    </subcellularLocation>
    <subcellularLocation>
        <location evidence="1">Nucleus</location>
    </subcellularLocation>
</comment>
<evidence type="ECO:0000256" key="1">
    <source>
        <dbReference type="ARBA" id="ARBA00004123"/>
    </source>
</evidence>
<feature type="region of interest" description="Disordered" evidence="16">
    <location>
        <begin position="3118"/>
        <end position="3139"/>
    </location>
</feature>
<evidence type="ECO:0000313" key="22">
    <source>
        <dbReference type="WBParaSite" id="maker-uti_cns_0047227-snap-gene-0.2-mRNA-1"/>
    </source>
</evidence>
<dbReference type="GO" id="GO:0005634">
    <property type="term" value="C:nucleus"/>
    <property type="evidence" value="ECO:0007669"/>
    <property type="project" value="UniProtKB-SubCell"/>
</dbReference>
<dbReference type="InterPro" id="IPR038718">
    <property type="entry name" value="SNF2-like_sf"/>
</dbReference>
<evidence type="ECO:0000256" key="17">
    <source>
        <dbReference type="SAM" id="Phobius"/>
    </source>
</evidence>
<evidence type="ECO:0000256" key="9">
    <source>
        <dbReference type="ARBA" id="ARBA00022806"/>
    </source>
</evidence>
<evidence type="ECO:0000256" key="7">
    <source>
        <dbReference type="ARBA" id="ARBA00022763"/>
    </source>
</evidence>
<dbReference type="CDD" id="cd18793">
    <property type="entry name" value="SF2_C_SNF"/>
    <property type="match status" value="1"/>
</dbReference>
<feature type="region of interest" description="Disordered" evidence="16">
    <location>
        <begin position="2264"/>
        <end position="2333"/>
    </location>
</feature>
<evidence type="ECO:0000259" key="20">
    <source>
        <dbReference type="PROSITE" id="PS51194"/>
    </source>
</evidence>
<feature type="compositionally biased region" description="Acidic residues" evidence="16">
    <location>
        <begin position="2298"/>
        <end position="2310"/>
    </location>
</feature>
<keyword evidence="12" id="KW-0238">DNA-binding</keyword>
<dbReference type="InterPro" id="IPR043128">
    <property type="entry name" value="Rev_trsase/Diguanyl_cyclase"/>
</dbReference>
<dbReference type="GO" id="GO:0003678">
    <property type="term" value="F:DNA helicase activity"/>
    <property type="evidence" value="ECO:0007669"/>
    <property type="project" value="UniProtKB-EC"/>
</dbReference>
<evidence type="ECO:0000259" key="18">
    <source>
        <dbReference type="PROSITE" id="PS51140"/>
    </source>
</evidence>
<feature type="compositionally biased region" description="Low complexity" evidence="16">
    <location>
        <begin position="2279"/>
        <end position="2294"/>
    </location>
</feature>
<dbReference type="PROSITE" id="PS51194">
    <property type="entry name" value="HELICASE_CTER"/>
    <property type="match status" value="1"/>
</dbReference>
<dbReference type="GO" id="GO:0006281">
    <property type="term" value="P:DNA repair"/>
    <property type="evidence" value="ECO:0007669"/>
    <property type="project" value="UniProtKB-KW"/>
</dbReference>
<dbReference type="GO" id="GO:0043130">
    <property type="term" value="F:ubiquitin binding"/>
    <property type="evidence" value="ECO:0007669"/>
    <property type="project" value="InterPro"/>
</dbReference>
<proteinExistence type="inferred from homology"/>
<feature type="domain" description="Helicase C-terminal" evidence="20">
    <location>
        <begin position="2839"/>
        <end position="2991"/>
    </location>
</feature>
<evidence type="ECO:0000256" key="12">
    <source>
        <dbReference type="ARBA" id="ARBA00023125"/>
    </source>
</evidence>
<keyword evidence="17" id="KW-1133">Transmembrane helix</keyword>
<dbReference type="InterPro" id="IPR043502">
    <property type="entry name" value="DNA/RNA_pol_sf"/>
</dbReference>
<dbReference type="SUPFAM" id="SSF56672">
    <property type="entry name" value="DNA/RNA polymerases"/>
    <property type="match status" value="1"/>
</dbReference>
<dbReference type="SUPFAM" id="SSF53098">
    <property type="entry name" value="Ribonuclease H-like"/>
    <property type="match status" value="1"/>
</dbReference>
<dbReference type="InterPro" id="IPR027417">
    <property type="entry name" value="P-loop_NTPase"/>
</dbReference>
<comment type="catalytic activity">
    <reaction evidence="15">
        <text>ATP + H2O = ADP + phosphate + H(+)</text>
        <dbReference type="Rhea" id="RHEA:13065"/>
        <dbReference type="ChEBI" id="CHEBI:15377"/>
        <dbReference type="ChEBI" id="CHEBI:15378"/>
        <dbReference type="ChEBI" id="CHEBI:30616"/>
        <dbReference type="ChEBI" id="CHEBI:43474"/>
        <dbReference type="ChEBI" id="CHEBI:456216"/>
        <dbReference type="EC" id="3.6.4.12"/>
    </reaction>
    <physiologicalReaction direction="left-to-right" evidence="15">
        <dbReference type="Rhea" id="RHEA:13066"/>
    </physiologicalReaction>
</comment>
<evidence type="ECO:0000256" key="5">
    <source>
        <dbReference type="ARBA" id="ARBA00022454"/>
    </source>
</evidence>
<keyword evidence="8" id="KW-0378">Hydrolase</keyword>
<dbReference type="Gene3D" id="3.30.70.270">
    <property type="match status" value="1"/>
</dbReference>
<feature type="domain" description="Helicase ATP-binding" evidence="19">
    <location>
        <begin position="2467"/>
        <end position="2635"/>
    </location>
</feature>
<dbReference type="CDD" id="cd14279">
    <property type="entry name" value="CUE"/>
    <property type="match status" value="1"/>
</dbReference>
<dbReference type="Gene3D" id="3.40.50.10810">
    <property type="entry name" value="Tandem AAA-ATPase domain"/>
    <property type="match status" value="1"/>
</dbReference>
<keyword evidence="5" id="KW-0158">Chromosome</keyword>
<evidence type="ECO:0000256" key="11">
    <source>
        <dbReference type="ARBA" id="ARBA00022853"/>
    </source>
</evidence>
<dbReference type="PROSITE" id="PS51140">
    <property type="entry name" value="CUE"/>
    <property type="match status" value="1"/>
</dbReference>
<dbReference type="FunFam" id="3.40.50.10810:FF:000014">
    <property type="entry name" value="SWI/SNF-related matrix-associated actin-dependent regulator of chromatin subfamily A containing DEAD/H box 1"/>
    <property type="match status" value="1"/>
</dbReference>
<evidence type="ECO:0000256" key="3">
    <source>
        <dbReference type="ARBA" id="ARBA00007025"/>
    </source>
</evidence>
<dbReference type="SMART" id="SM00490">
    <property type="entry name" value="HELICc"/>
    <property type="match status" value="1"/>
</dbReference>
<evidence type="ECO:0000256" key="13">
    <source>
        <dbReference type="ARBA" id="ARBA00023204"/>
    </source>
</evidence>
<dbReference type="InterPro" id="IPR001650">
    <property type="entry name" value="Helicase_C-like"/>
</dbReference>
<evidence type="ECO:0000256" key="14">
    <source>
        <dbReference type="ARBA" id="ARBA00023242"/>
    </source>
</evidence>
<dbReference type="Proteomes" id="UP000095280">
    <property type="component" value="Unplaced"/>
</dbReference>
<feature type="transmembrane region" description="Helical" evidence="17">
    <location>
        <begin position="1615"/>
        <end position="1637"/>
    </location>
</feature>
<feature type="domain" description="CUE" evidence="18">
    <location>
        <begin position="2158"/>
        <end position="2201"/>
    </location>
</feature>
<feature type="compositionally biased region" description="Gly residues" evidence="16">
    <location>
        <begin position="2989"/>
        <end position="2999"/>
    </location>
</feature>
<name>A0A1I8JF11_9PLAT</name>
<evidence type="ECO:0000256" key="10">
    <source>
        <dbReference type="ARBA" id="ARBA00022840"/>
    </source>
</evidence>
<keyword evidence="7" id="KW-0227">DNA damage</keyword>
<keyword evidence="14" id="KW-0539">Nucleus</keyword>
<dbReference type="Gene3D" id="3.30.420.10">
    <property type="entry name" value="Ribonuclease H-like superfamily/Ribonuclease H"/>
    <property type="match status" value="1"/>
</dbReference>
<evidence type="ECO:0000256" key="4">
    <source>
        <dbReference type="ARBA" id="ARBA00012551"/>
    </source>
</evidence>
<accession>A0A1I8JF11</accession>
<keyword evidence="10" id="KW-0067">ATP-binding</keyword>
<feature type="transmembrane region" description="Helical" evidence="17">
    <location>
        <begin position="1838"/>
        <end position="1858"/>
    </location>
</feature>
<dbReference type="GO" id="GO:0003677">
    <property type="term" value="F:DNA binding"/>
    <property type="evidence" value="ECO:0007669"/>
    <property type="project" value="UniProtKB-KW"/>
</dbReference>
<evidence type="ECO:0000256" key="8">
    <source>
        <dbReference type="ARBA" id="ARBA00022801"/>
    </source>
</evidence>
<evidence type="ECO:0000256" key="16">
    <source>
        <dbReference type="SAM" id="MobiDB-lite"/>
    </source>
</evidence>
<keyword evidence="21" id="KW-1185">Reference proteome</keyword>
<dbReference type="GO" id="GO:0005694">
    <property type="term" value="C:chromosome"/>
    <property type="evidence" value="ECO:0007669"/>
    <property type="project" value="UniProtKB-SubCell"/>
</dbReference>
<feature type="region of interest" description="Disordered" evidence="16">
    <location>
        <begin position="1456"/>
        <end position="1480"/>
    </location>
</feature>
<dbReference type="Gene3D" id="3.10.10.10">
    <property type="entry name" value="HIV Type 1 Reverse Transcriptase, subunit A, domain 1"/>
    <property type="match status" value="1"/>
</dbReference>
<keyword evidence="17" id="KW-0812">Transmembrane</keyword>
<organism evidence="21 22">
    <name type="scientific">Macrostomum lignano</name>
    <dbReference type="NCBI Taxonomy" id="282301"/>
    <lineage>
        <taxon>Eukaryota</taxon>
        <taxon>Metazoa</taxon>
        <taxon>Spiralia</taxon>
        <taxon>Lophotrochozoa</taxon>
        <taxon>Platyhelminthes</taxon>
        <taxon>Rhabditophora</taxon>
        <taxon>Macrostomorpha</taxon>
        <taxon>Macrostomida</taxon>
        <taxon>Macrostomidae</taxon>
        <taxon>Macrostomum</taxon>
    </lineage>
</organism>
<evidence type="ECO:0000259" key="19">
    <source>
        <dbReference type="PROSITE" id="PS51192"/>
    </source>
</evidence>
<dbReference type="InterPro" id="IPR014001">
    <property type="entry name" value="Helicase_ATP-bd"/>
</dbReference>
<keyword evidence="17" id="KW-0472">Membrane</keyword>
<feature type="compositionally biased region" description="Basic and acidic residues" evidence="16">
    <location>
        <begin position="793"/>
        <end position="811"/>
    </location>
</feature>
<feature type="region of interest" description="Disordered" evidence="16">
    <location>
        <begin position="1311"/>
        <end position="1345"/>
    </location>
</feature>
<dbReference type="InterPro" id="IPR036397">
    <property type="entry name" value="RNaseH_sf"/>
</dbReference>
<keyword evidence="9" id="KW-0347">Helicase</keyword>
<feature type="compositionally biased region" description="Low complexity" evidence="16">
    <location>
        <begin position="3071"/>
        <end position="3103"/>
    </location>
</feature>
<dbReference type="WBParaSite" id="maker-uti_cns_0047227-snap-gene-0.2-mRNA-1">
    <property type="protein sequence ID" value="maker-uti_cns_0047227-snap-gene-0.2-mRNA-1"/>
    <property type="gene ID" value="maker-uti_cns_0047227-snap-gene-0.2"/>
</dbReference>
<sequence>CGVKYKFVRPALASLGLGLGQLQRGAGTHHHGRADRQGQVRTGLQPQINGLAPGNQVELRWIPGHAGFLNNERADLLAKAGSAGVLLGARPGAPIPASVINSRVKRWTDSEHLRRLNRRDLRAVSMALSGHGCFSRHRFFQGQVPEERCPFCRSGSENAEHFICHCPVFTRARLTHLRPNLVLSDVCKPESIPLLARYLRDTGRAEFFPTVGEEDRAVAGSKPLHPGPACLCRQPKATQRVPSQANSSLSCKTASCKKQLAKRLSTALGLEQADEDFNDSKMTSSTPDAEDSIGASGAGATGWRRCSRMWRCSNCKSWKAVRLTAQHHHQVRKNSHAGLQLSEVFEPEIREAAQLHAANFQAPSRKLHLVRDYIELSRRPGSARAEAALEYNHKIGELLAADYPESSDERVRLIHDLSYPTGQAVKDFYDQRKHIKYCTVLQLVRHLRPGRYMAKSDLKSAYKSVPIRPVDYRLVGLAWRFDSDRQDSLICDTRLSFGAKAACEVFHRLSAAVTRHMRRLGFSATVNYLDYWAAAEKSESEAFAAFNCLLDILQHLCLTINWDKVVRPTQCIDFPDVRINTATDTKVAARGEESRGDEAADLNLLGDSDPRQPVLVAQSPGLALPVALWPRFDEEFAMETDSSRSGAAAVIWGAESFWSAIDWELDCGGVFKDFHINFKEAPAPLLIVSLIPFTAGNQCVTTWPYHNGGARSRVLRRSSASASAVAGGGSVGPSGAAGSAATGGCGGIAVAEVRLVCHLEPSSNLTIVWLMMSLTRRGGDTWLCSLPRIRGDRTRTRSPHPELGRSAERHSAQRLSSRLHRGVDSRPVLKSFDVSESLSQLVEPAWDPVRQGSGADCLHSLTVCSDDPQSQLIHEVAPQDVRSGIDHAKVDGHVGQKSVVRRLGDDGDSRTGVNEQLDRPPVQQHFAVLACCRSCRHSADGVLILKLSHSVAAPADSGKLRPSVVGFSASCCLAAAPLFLALLICWTPHELLWVCVAASLDGLGLQQSSFQSLRQLHSCRQGQLRLHKQSLPDVVAEHFLDELVTQHLLLEGLEVAVRSQVSQRGNEVADLFARSLSSLSESVPLSNYVDLGSELKNCKIVIFTGMINRLSWRYSRFLQVYQTVALLCIRNSISLEAFHLLGRMQIFADAASRMFASQSELNNFCCRYYRTLVICPLQSTSPSGDAARPSAVSAGHLCRLGLAENSWRSYLSQLRSLGTCVHAVSFLHQVTSAPDASKVFTVQLALRGAKRHLGVLCKQAKPLTIERLKSMTWPVSRKSSPAKQVRRPHRARLCIERGKCGVGRAAWTTALSERRTQRPAASQRHPSGSRSRRCTKRQSQRLPEPAEPCVVIQGLRIKLGAHRTKRSPGQSSSSRQQVVGNIRHHVTQLVPRRPEVASSAPVRGSLPTAVRLDFGPLCLTDVAIVAVCAFVNLGSLKQQGSASGVSEWHWTSSDRLRNTGSFEQPRIRTPPPPGDTSMRKWRTRLSRGSCAVKCDRGCCRCCCCGAGGRSTRTARPLGFVSPLSIVFAIASSNDPRCLLIVQAVLAGRPVASHRCVASRAPVRYQSSGDVRRRTGSCSVASRQMVELLSGSSESILSGKYNTPKLLPNMSNYNKLAIGLVVLALSLIAAADWAVFGWDCIESKYVSRFVFIKSRKRCAAVCSLFKTCQAFTTMGGHCRLFLFDKCSKNVRKCSCNRAAKLYVRRQPGLRPGALCPADFHHDRCGVKYKFVRPRSRRWDSALASCNAERGLTIMAEPIDKAKRRFKSRSRSCSGSPKSCCLLTPPAARWETLLAAVGRLWWLHWLFVECCCLPKLPEVPPLAGMEMFNSPGDEQVMGNILKSCGLILLTVIIACLLVQLKRIGGHGLALLRCSGSPSDDRDNTAAAAPDAVVEQSSTSVHLPNATMKFGIVQAAFSICAFAAALGSQSEADSQKSRNSTIDAKSCENTSTASFRSTQRVSHRSKSVFTIGRSRFRFSAACRCRASSSCFTTSLRAAACCLKVAARAIASCVKIQLMEISVDEFKANVEYIQSQFPSMQRRLIYPCYKRVVSGDKEAERALRQKLKSNVRSRVFSHGVKIGQGRETAASALQLRRAGPGSSQDADSSIDASIIDDEDSSNVVISRRSNAEATADVDVDADAPEPAASDSREDLVVMDASEPAGALRILRDSFPGLSEAELAECLSECDQNVDEAIRVLSGRRLESSGGGSAARFFKSKQLAGKVQQARKDYVRAELNSGAWMGRQTGAGAAAAPGSSTLRVYTVPQKRRLKREPGAQQALPAVKPAKSATAAAATASDHEDIDMSGVCDDDGNYNREQDFDSEDSDYENKHSVQSDEDKAAVLDFFNTAALSELMHIPTVSKKKAEILYKMRPFEDFDDLLNRLESHRQFNSSLVQGAREVLHMRRMVVYLMNKCEVITQKLESRVASLLDSVTLDSAGDTGGITLQPAALNPDLHLKPYQMVGLNWLRLLHEENLSAILGDQMGLGKTIQIIAFLAQLLEEGDRGPHLVIVPSSTLVNWEREIRKWCPQLQAVTYHGSMEERKAARQAIYSGETQFHVLLTTYNIATGTLEDRAMMKNLDFEYGIFDEAHMLKNCQSRRYKMLMNFRVKRRILLTGTPLQNNLVELMSLLSFVIPDVFSASRQCADLLKKMFNLFSRSATTDESSAGSAMPAAAADRTTYEMERIQHAKRLMRPFFLRRTKAQVLTQLPAKTEEVMLVPMTERQRHEYQELVASLRRRFEGAGERGSSGEVAVNYILQLRKAANHCLLHRRVYTDSLLRQMASKMLKDPGHLRANEDYIYEDLAAMNDFELHRTCQMYPVLAEHQLDEAEHLLLSGKLVALDSLLPELTAAGHRVALFSQFVMMLDIVQAYLQLRAIRFLRVDGSTPVGERQALLDRFAEDSSIPVFLLSTRAGGLGINLTAADTVIIHDIDFNPYNDKQAEDRCHRLGQERPVRVIRLLSADSVEVGVHRIACEKLRLEKDVVSDDAALGGGGGGGSGKAGSVSGNGSEAADLEEDAGDAEVGGDANGDGGGGRKRRRAAAAVKREPLVASPIKKRRRSGLTSAAEEPDDAATAAADAETASTASATTAAAATAGSAPSGGTSLKSSEMINLLSECLGVGGQKPDDEAVEAEVSAAAAE</sequence>
<dbReference type="PANTHER" id="PTHR10799">
    <property type="entry name" value="SNF2/RAD54 HELICASE FAMILY"/>
    <property type="match status" value="1"/>
</dbReference>
<protein>
    <recommendedName>
        <fullName evidence="4">DNA helicase</fullName>
        <ecNumber evidence="4">3.6.4.12</ecNumber>
    </recommendedName>
</protein>
<dbReference type="Gene3D" id="3.40.50.300">
    <property type="entry name" value="P-loop containing nucleotide triphosphate hydrolases"/>
    <property type="match status" value="1"/>
</dbReference>